<evidence type="ECO:0000259" key="1">
    <source>
        <dbReference type="PROSITE" id="PS50181"/>
    </source>
</evidence>
<comment type="caution">
    <text evidence="2">The sequence shown here is derived from an EMBL/GenBank/DDBJ whole genome shotgun (WGS) entry which is preliminary data.</text>
</comment>
<dbReference type="EMBL" id="LASV01000038">
    <property type="protein sequence ID" value="KKA25079.1"/>
    <property type="molecule type" value="Genomic_DNA"/>
</dbReference>
<dbReference type="PROSITE" id="PS50181">
    <property type="entry name" value="FBOX"/>
    <property type="match status" value="1"/>
</dbReference>
<organism evidence="2 3">
    <name type="scientific">Rasamsonia emersonii (strain ATCC 16479 / CBS 393.64 / IMI 116815)</name>
    <dbReference type="NCBI Taxonomy" id="1408163"/>
    <lineage>
        <taxon>Eukaryota</taxon>
        <taxon>Fungi</taxon>
        <taxon>Dikarya</taxon>
        <taxon>Ascomycota</taxon>
        <taxon>Pezizomycotina</taxon>
        <taxon>Eurotiomycetes</taxon>
        <taxon>Eurotiomycetidae</taxon>
        <taxon>Eurotiales</taxon>
        <taxon>Trichocomaceae</taxon>
        <taxon>Rasamsonia</taxon>
    </lineage>
</organism>
<dbReference type="AlphaFoldDB" id="A0A0F4Z3H3"/>
<keyword evidence="3" id="KW-1185">Reference proteome</keyword>
<dbReference type="Gene3D" id="1.20.1280.50">
    <property type="match status" value="1"/>
</dbReference>
<sequence length="520" mass="59976">MAAETDETATRQCPVQTKDIPFLPEELFHMILSYLDPVDVVRCRRVSRSWSDAFGNPRSLVPLLKRTFPRAREVRKLAQDGAFDNPDLTSEGNIRFWRNTFDQVAARYYHLARGKPRSVQKFRLCGEFALGSLQLFQVMPWDHHSSHYPEWGELMFKHAFWTYEDGLVVFPSEEDRSLVLLDLETGETFMVPFVLTDKVIRRIRLQDRLLVIEWAEPEAFHWLNDSDGVHRHFATSFDLYKYGRGWDIIFRNEWKIMFLGHPLGERDRFFSAHSKNYYTIYAWQPNRSLYTADEDAPIESLFVWDISKASSYRPSLDPTGRMRDAFGDEGPTIVARFSFRELGFYSVRQRGSPAIMRLDINSEAKTVDITEVTYTGSPIGRNSYNPLEWTCRVQTTSIPFIGHGPCWRRDAGVVFPPYRGNSCMEIPPLSMTGHLPWYLGVYEATDKDAQVSFYLRYCHSSVSEEGKFSARLALTIRTPHSETTLSDTASAALSEKGKICGDERFVVGENDSGELVVYRF</sequence>
<dbReference type="InterPro" id="IPR001810">
    <property type="entry name" value="F-box_dom"/>
</dbReference>
<evidence type="ECO:0000313" key="3">
    <source>
        <dbReference type="Proteomes" id="UP000053958"/>
    </source>
</evidence>
<gene>
    <name evidence="2" type="ORF">T310_0944</name>
</gene>
<dbReference type="GeneID" id="25312998"/>
<dbReference type="OrthoDB" id="5334391at2759"/>
<evidence type="ECO:0000313" key="2">
    <source>
        <dbReference type="EMBL" id="KKA25079.1"/>
    </source>
</evidence>
<name>A0A0F4Z3H3_RASE3</name>
<feature type="domain" description="F-box" evidence="1">
    <location>
        <begin position="17"/>
        <end position="63"/>
    </location>
</feature>
<dbReference type="Proteomes" id="UP000053958">
    <property type="component" value="Unassembled WGS sequence"/>
</dbReference>
<dbReference type="CDD" id="cd09917">
    <property type="entry name" value="F-box_SF"/>
    <property type="match status" value="1"/>
</dbReference>
<dbReference type="RefSeq" id="XP_013331691.1">
    <property type="nucleotide sequence ID" value="XM_013476237.1"/>
</dbReference>
<dbReference type="InterPro" id="IPR036047">
    <property type="entry name" value="F-box-like_dom_sf"/>
</dbReference>
<protein>
    <submittedName>
        <fullName evidence="2">F-box domain protein</fullName>
    </submittedName>
</protein>
<reference evidence="2 3" key="1">
    <citation type="submission" date="2015-04" db="EMBL/GenBank/DDBJ databases">
        <authorList>
            <person name="Heijne W.H."/>
            <person name="Fedorova N.D."/>
            <person name="Nierman W.C."/>
            <person name="Vollebregt A.W."/>
            <person name="Zhao Z."/>
            <person name="Wu L."/>
            <person name="Kumar M."/>
            <person name="Stam H."/>
            <person name="van den Berg M.A."/>
            <person name="Pel H.J."/>
        </authorList>
    </citation>
    <scope>NUCLEOTIDE SEQUENCE [LARGE SCALE GENOMIC DNA]</scope>
    <source>
        <strain evidence="2 3">CBS 393.64</strain>
    </source>
</reference>
<proteinExistence type="predicted"/>
<accession>A0A0F4Z3H3</accession>
<dbReference type="SMART" id="SM00256">
    <property type="entry name" value="FBOX"/>
    <property type="match status" value="1"/>
</dbReference>
<dbReference type="SUPFAM" id="SSF81383">
    <property type="entry name" value="F-box domain"/>
    <property type="match status" value="1"/>
</dbReference>
<dbReference type="Pfam" id="PF12937">
    <property type="entry name" value="F-box-like"/>
    <property type="match status" value="1"/>
</dbReference>